<dbReference type="EMBL" id="PQFF01000095">
    <property type="protein sequence ID" value="RHZ82966.1"/>
    <property type="molecule type" value="Genomic_DNA"/>
</dbReference>
<gene>
    <name evidence="1" type="ORF">Glove_102g94</name>
</gene>
<dbReference type="Proteomes" id="UP000266861">
    <property type="component" value="Unassembled WGS sequence"/>
</dbReference>
<sequence>MRIDLAKHTLSKEIEDAMASIEELKEISEGTRNFIKNSREYRLIMHSDKQKTGSKEWISSQCQFDIILSINGFLEMLSFFLKNYPDSIIQPKCISQDTLEGLFGTIQLMGGDASTQILKSYSHALNKYQIIALVSFEVKSINYGKADCNGFGITTLARRYITNFFIICFEYNNLIMGKISIPLEVHNENIKQENFKIQYLQNERNSIQNHSDTYFSMDLYLVLQKIIKFEPAEASKFSYIIGWIIYKLTKNDYMTRSHPKFETICIHLKILNLEVIVYDQNIRSQVTNIIPEQDFLDFMYRMESIVLLLFEKREKFSSNILQYIYNNTNNNISIELTDETKDFLYERIISIYVKSRQKSWRKFNKFIPEKATSSLRENLKVIYKDIKIENKLASIKKFNIPKDPIFGLNQLQIWTHLVDAEKEFSKIFLISELQWLLWTFGDNSRNK</sequence>
<evidence type="ECO:0000313" key="1">
    <source>
        <dbReference type="EMBL" id="RHZ82966.1"/>
    </source>
</evidence>
<organism evidence="1 2">
    <name type="scientific">Diversispora epigaea</name>
    <dbReference type="NCBI Taxonomy" id="1348612"/>
    <lineage>
        <taxon>Eukaryota</taxon>
        <taxon>Fungi</taxon>
        <taxon>Fungi incertae sedis</taxon>
        <taxon>Mucoromycota</taxon>
        <taxon>Glomeromycotina</taxon>
        <taxon>Glomeromycetes</taxon>
        <taxon>Diversisporales</taxon>
        <taxon>Diversisporaceae</taxon>
        <taxon>Diversispora</taxon>
    </lineage>
</organism>
<evidence type="ECO:0000313" key="2">
    <source>
        <dbReference type="Proteomes" id="UP000266861"/>
    </source>
</evidence>
<comment type="caution">
    <text evidence="1">The sequence shown here is derived from an EMBL/GenBank/DDBJ whole genome shotgun (WGS) entry which is preliminary data.</text>
</comment>
<dbReference type="AlphaFoldDB" id="A0A397JAF2"/>
<name>A0A397JAF2_9GLOM</name>
<reference evidence="1 2" key="1">
    <citation type="submission" date="2018-08" db="EMBL/GenBank/DDBJ databases">
        <title>Genome and evolution of the arbuscular mycorrhizal fungus Diversispora epigaea (formerly Glomus versiforme) and its bacterial endosymbionts.</title>
        <authorList>
            <person name="Sun X."/>
            <person name="Fei Z."/>
            <person name="Harrison M."/>
        </authorList>
    </citation>
    <scope>NUCLEOTIDE SEQUENCE [LARGE SCALE GENOMIC DNA]</scope>
    <source>
        <strain evidence="1 2">IT104</strain>
    </source>
</reference>
<accession>A0A397JAF2</accession>
<proteinExistence type="predicted"/>
<keyword evidence="2" id="KW-1185">Reference proteome</keyword>
<protein>
    <submittedName>
        <fullName evidence="1">Uncharacterized protein</fullName>
    </submittedName>
</protein>